<feature type="domain" description="Peptidase S9 prolyl oligopeptidase catalytic" evidence="2">
    <location>
        <begin position="140"/>
        <end position="186"/>
    </location>
</feature>
<dbReference type="Proteomes" id="UP000583266">
    <property type="component" value="Unassembled WGS sequence"/>
</dbReference>
<dbReference type="SUPFAM" id="SSF53474">
    <property type="entry name" value="alpha/beta-Hydrolases"/>
    <property type="match status" value="1"/>
</dbReference>
<dbReference type="InterPro" id="IPR029058">
    <property type="entry name" value="AB_hydrolase_fold"/>
</dbReference>
<evidence type="ECO:0000256" key="1">
    <source>
        <dbReference type="ARBA" id="ARBA00022729"/>
    </source>
</evidence>
<reference evidence="3 4" key="1">
    <citation type="submission" date="2020-04" db="EMBL/GenBank/DDBJ databases">
        <title>Chitinophaga sp. G-6-1-13 sp. nov., isolated from soil.</title>
        <authorList>
            <person name="Dahal R.H."/>
            <person name="Chaudhary D.K."/>
        </authorList>
    </citation>
    <scope>NUCLEOTIDE SEQUENCE [LARGE SCALE GENOMIC DNA]</scope>
    <source>
        <strain evidence="3 4">G-6-1-13</strain>
    </source>
</reference>
<dbReference type="Gene3D" id="3.40.50.1820">
    <property type="entry name" value="alpha/beta hydrolase"/>
    <property type="match status" value="1"/>
</dbReference>
<dbReference type="AlphaFoldDB" id="A0A848GPU9"/>
<accession>A0A848GPU9</accession>
<dbReference type="InterPro" id="IPR001375">
    <property type="entry name" value="Peptidase_S9_cat"/>
</dbReference>
<keyword evidence="1" id="KW-0732">Signal</keyword>
<dbReference type="EMBL" id="JABBGC010000002">
    <property type="protein sequence ID" value="NML39062.1"/>
    <property type="molecule type" value="Genomic_DNA"/>
</dbReference>
<dbReference type="GO" id="GO:0008236">
    <property type="term" value="F:serine-type peptidase activity"/>
    <property type="evidence" value="ECO:0007669"/>
    <property type="project" value="InterPro"/>
</dbReference>
<sequence length="284" mass="31994">MRAVVLPEDDNVMNYTKKTHTAFLSLCCVLTCLSLSAQRNMDSVLVTTSQWKKVGALIHLPEDYYLTTKDYPVIICLHGKSKAGADLKRLTLEGVPYWLNNGARIQAKNPADGKLYKFIVVAPQASSWGLKPAEINSILDDVEKRYRIDKSRIYITGYSAGGWATVMALTDSRKLTSRIAAAVPMSVASIDKKNEGQFKLVADASVHCWYFAGSDELHFLEECQRYVDSTNKYQSGLAQISVIPDFGHHSWKQLYDPRYRNNGMNIYEWMLQYRQTGKMTAGGK</sequence>
<gene>
    <name evidence="3" type="ORF">HHL17_17810</name>
</gene>
<dbReference type="PANTHER" id="PTHR43037">
    <property type="entry name" value="UNNAMED PRODUCT-RELATED"/>
    <property type="match status" value="1"/>
</dbReference>
<protein>
    <submittedName>
        <fullName evidence="3">Prolyl oligopeptidase family serine peptidase</fullName>
    </submittedName>
</protein>
<dbReference type="GO" id="GO:0006508">
    <property type="term" value="P:proteolysis"/>
    <property type="evidence" value="ECO:0007669"/>
    <property type="project" value="InterPro"/>
</dbReference>
<evidence type="ECO:0000259" key="2">
    <source>
        <dbReference type="Pfam" id="PF00326"/>
    </source>
</evidence>
<name>A0A848GPU9_9BACT</name>
<dbReference type="InterPro" id="IPR050955">
    <property type="entry name" value="Plant_Biomass_Hydrol_Est"/>
</dbReference>
<evidence type="ECO:0000313" key="3">
    <source>
        <dbReference type="EMBL" id="NML39062.1"/>
    </source>
</evidence>
<dbReference type="RefSeq" id="WP_169226178.1">
    <property type="nucleotide sequence ID" value="NZ_JABBGC010000002.1"/>
</dbReference>
<evidence type="ECO:0000313" key="4">
    <source>
        <dbReference type="Proteomes" id="UP000583266"/>
    </source>
</evidence>
<dbReference type="PANTHER" id="PTHR43037:SF1">
    <property type="entry name" value="BLL1128 PROTEIN"/>
    <property type="match status" value="1"/>
</dbReference>
<comment type="caution">
    <text evidence="3">The sequence shown here is derived from an EMBL/GenBank/DDBJ whole genome shotgun (WGS) entry which is preliminary data.</text>
</comment>
<keyword evidence="4" id="KW-1185">Reference proteome</keyword>
<dbReference type="Pfam" id="PF00326">
    <property type="entry name" value="Peptidase_S9"/>
    <property type="match status" value="1"/>
</dbReference>
<proteinExistence type="predicted"/>
<organism evidence="3 4">
    <name type="scientific">Chitinophaga fulva</name>
    <dbReference type="NCBI Taxonomy" id="2728842"/>
    <lineage>
        <taxon>Bacteria</taxon>
        <taxon>Pseudomonadati</taxon>
        <taxon>Bacteroidota</taxon>
        <taxon>Chitinophagia</taxon>
        <taxon>Chitinophagales</taxon>
        <taxon>Chitinophagaceae</taxon>
        <taxon>Chitinophaga</taxon>
    </lineage>
</organism>